<dbReference type="RefSeq" id="WP_264772631.1">
    <property type="nucleotide sequence ID" value="NZ_JAPDOG010000014.1"/>
</dbReference>
<dbReference type="PANTHER" id="PTHR12302">
    <property type="entry name" value="EBNA2 BINDING PROTEIN P100"/>
    <property type="match status" value="1"/>
</dbReference>
<dbReference type="Gene3D" id="2.40.50.90">
    <property type="match status" value="1"/>
</dbReference>
<dbReference type="Pfam" id="PF00565">
    <property type="entry name" value="SNase"/>
    <property type="match status" value="1"/>
</dbReference>
<dbReference type="InterPro" id="IPR016071">
    <property type="entry name" value="Staphylococal_nuclease_OB-fold"/>
</dbReference>
<evidence type="ECO:0000313" key="2">
    <source>
        <dbReference type="EMBL" id="MCW3782997.1"/>
    </source>
</evidence>
<gene>
    <name evidence="2" type="ORF">OM960_15720</name>
</gene>
<evidence type="ECO:0000259" key="1">
    <source>
        <dbReference type="PROSITE" id="PS50830"/>
    </source>
</evidence>
<proteinExistence type="predicted"/>
<dbReference type="SMART" id="SM00318">
    <property type="entry name" value="SNc"/>
    <property type="match status" value="1"/>
</dbReference>
<dbReference type="InterPro" id="IPR035437">
    <property type="entry name" value="SNase_OB-fold_sf"/>
</dbReference>
<dbReference type="PANTHER" id="PTHR12302:SF26">
    <property type="entry name" value="BLR1266 PROTEIN"/>
    <property type="match status" value="1"/>
</dbReference>
<comment type="caution">
    <text evidence="2">The sequence shown here is derived from an EMBL/GenBank/DDBJ whole genome shotgun (WGS) entry which is preliminary data.</text>
</comment>
<dbReference type="EMBL" id="JAPDOG010000014">
    <property type="protein sequence ID" value="MCW3782997.1"/>
    <property type="molecule type" value="Genomic_DNA"/>
</dbReference>
<feature type="domain" description="TNase-like" evidence="1">
    <location>
        <begin position="37"/>
        <end position="139"/>
    </location>
</feature>
<name>A0ABT3J5R1_9RHOB</name>
<reference evidence="2 3" key="1">
    <citation type="submission" date="2022-10" db="EMBL/GenBank/DDBJ databases">
        <title>Defluviimonas sp. CAU 1641 isolated from mud.</title>
        <authorList>
            <person name="Kim W."/>
        </authorList>
    </citation>
    <scope>NUCLEOTIDE SEQUENCE [LARGE SCALE GENOMIC DNA]</scope>
    <source>
        <strain evidence="2 3">CAU 1641</strain>
    </source>
</reference>
<keyword evidence="3" id="KW-1185">Reference proteome</keyword>
<dbReference type="PROSITE" id="PS50830">
    <property type="entry name" value="TNASE_3"/>
    <property type="match status" value="1"/>
</dbReference>
<dbReference type="SUPFAM" id="SSF50199">
    <property type="entry name" value="Staphylococcal nuclease"/>
    <property type="match status" value="1"/>
</dbReference>
<organism evidence="2 3">
    <name type="scientific">Defluviimonas salinarum</name>
    <dbReference type="NCBI Taxonomy" id="2992147"/>
    <lineage>
        <taxon>Bacteria</taxon>
        <taxon>Pseudomonadati</taxon>
        <taxon>Pseudomonadota</taxon>
        <taxon>Alphaproteobacteria</taxon>
        <taxon>Rhodobacterales</taxon>
        <taxon>Paracoccaceae</taxon>
        <taxon>Albidovulum</taxon>
    </lineage>
</organism>
<dbReference type="Proteomes" id="UP001207582">
    <property type="component" value="Unassembled WGS sequence"/>
</dbReference>
<sequence length="153" mass="17160">MKILFKILFFPVRLLWRATAPRRFPHGRPFDMRHPLVIDGDTLHHDGRKIRIWGIDAPEMGEAGGAAAKGRLESLLSRRQVHAVPRDTDVYGRIVAQLFCGRGDIGQAMVASGYAISRNRAYDRDEKRARKAKAGLWKRGGIADPAIHRRAAA</sequence>
<protein>
    <submittedName>
        <fullName evidence="2">Thermonuclease family protein</fullName>
    </submittedName>
</protein>
<evidence type="ECO:0000313" key="3">
    <source>
        <dbReference type="Proteomes" id="UP001207582"/>
    </source>
</evidence>
<accession>A0ABT3J5R1</accession>